<accession>A0A354M6D6</accession>
<evidence type="ECO:0008006" key="3">
    <source>
        <dbReference type="Google" id="ProtNLM"/>
    </source>
</evidence>
<dbReference type="EMBL" id="DNWC01000171">
    <property type="protein sequence ID" value="HBJ10075.1"/>
    <property type="molecule type" value="Genomic_DNA"/>
</dbReference>
<name>A0A354M6D6_9BACT</name>
<dbReference type="Proteomes" id="UP000262954">
    <property type="component" value="Unassembled WGS sequence"/>
</dbReference>
<organism evidence="1 2">
    <name type="scientific">Coprobacter fastidiosus</name>
    <dbReference type="NCBI Taxonomy" id="1099853"/>
    <lineage>
        <taxon>Bacteria</taxon>
        <taxon>Pseudomonadati</taxon>
        <taxon>Bacteroidota</taxon>
        <taxon>Bacteroidia</taxon>
        <taxon>Bacteroidales</taxon>
        <taxon>Barnesiellaceae</taxon>
        <taxon>Coprobacter</taxon>
    </lineage>
</organism>
<dbReference type="Pfam" id="PF10758">
    <property type="entry name" value="DUF2586"/>
    <property type="match status" value="1"/>
</dbReference>
<evidence type="ECO:0000313" key="2">
    <source>
        <dbReference type="Proteomes" id="UP000262954"/>
    </source>
</evidence>
<reference evidence="1 2" key="1">
    <citation type="journal article" date="2018" name="Nat. Biotechnol.">
        <title>A standardized bacterial taxonomy based on genome phylogeny substantially revises the tree of life.</title>
        <authorList>
            <person name="Parks D.H."/>
            <person name="Chuvochina M."/>
            <person name="Waite D.W."/>
            <person name="Rinke C."/>
            <person name="Skarshewski A."/>
            <person name="Chaumeil P.A."/>
            <person name="Hugenholtz P."/>
        </authorList>
    </citation>
    <scope>NUCLEOTIDE SEQUENCE [LARGE SCALE GENOMIC DNA]</scope>
    <source>
        <strain evidence="1">UBA11482</strain>
    </source>
</reference>
<proteinExistence type="predicted"/>
<sequence>MSRLTLTKGRTGANTLTDYVKCSALVGYFGTTKPKSPVEGKIYLEEDKPITLYTVDDIASYGITDTLLTHHISEYFRVSGSGAVLWLLSVSEGDKSFKSLIESESVKKMIAQADGNIFNLGFAYLPEMSVAKVDGMPQGLMEAIQAAQALSDWTFSTNRPLCIGLEGAGYAGQAASVLNLRDLKISETEFNAPNVSVVIGQDWDFADSLKNEAQYYAAIGTLLGAMAKRPVSLNIGEVGTMPLTDATRGVWINAGLSNHVKVKDQEAELETLNTKGYILAEYYSGIAVFNDGHNCAREVIDADGNMSESSMALARTNCKVFRELYEAYLPKIKSSPPLDRTGKLTTGMIRYYEGFGDDVFARMSAAGEISAGETTVDPDSDLVTGNKSLDVSYDWMPIGCIGRINGVINIKRSLV</sequence>
<protein>
    <recommendedName>
        <fullName evidence="3">DUF2586 domain-containing protein</fullName>
    </recommendedName>
</protein>
<evidence type="ECO:0000313" key="1">
    <source>
        <dbReference type="EMBL" id="HBJ10075.1"/>
    </source>
</evidence>
<dbReference type="InterPro" id="IPR019694">
    <property type="entry name" value="Phage_HP1_Orf23"/>
</dbReference>
<dbReference type="AlphaFoldDB" id="A0A354M6D6"/>
<gene>
    <name evidence="1" type="ORF">DDY73_13840</name>
</gene>
<comment type="caution">
    <text evidence="1">The sequence shown here is derived from an EMBL/GenBank/DDBJ whole genome shotgun (WGS) entry which is preliminary data.</text>
</comment>